<feature type="region of interest" description="Disordered" evidence="1">
    <location>
        <begin position="155"/>
        <end position="264"/>
    </location>
</feature>
<name>A0ABP1GEI7_9CHLO</name>
<evidence type="ECO:0000313" key="4">
    <source>
        <dbReference type="Proteomes" id="UP001497392"/>
    </source>
</evidence>
<accession>A0ABP1GEI7</accession>
<feature type="compositionally biased region" description="Gly residues" evidence="1">
    <location>
        <begin position="161"/>
        <end position="222"/>
    </location>
</feature>
<protein>
    <submittedName>
        <fullName evidence="3">G12394 protein</fullName>
    </submittedName>
</protein>
<keyword evidence="4" id="KW-1185">Reference proteome</keyword>
<keyword evidence="2" id="KW-0732">Signal</keyword>
<comment type="caution">
    <text evidence="3">The sequence shown here is derived from an EMBL/GenBank/DDBJ whole genome shotgun (WGS) entry which is preliminary data.</text>
</comment>
<evidence type="ECO:0000313" key="3">
    <source>
        <dbReference type="EMBL" id="CAL5229128.1"/>
    </source>
</evidence>
<evidence type="ECO:0000256" key="2">
    <source>
        <dbReference type="SAM" id="SignalP"/>
    </source>
</evidence>
<reference evidence="3 4" key="1">
    <citation type="submission" date="2024-06" db="EMBL/GenBank/DDBJ databases">
        <authorList>
            <person name="Kraege A."/>
            <person name="Thomma B."/>
        </authorList>
    </citation>
    <scope>NUCLEOTIDE SEQUENCE [LARGE SCALE GENOMIC DNA]</scope>
</reference>
<feature type="compositionally biased region" description="Pro residues" evidence="1">
    <location>
        <begin position="225"/>
        <end position="239"/>
    </location>
</feature>
<sequence>MNALLVAVLCILTAGGIHGAVLRNAGEAGRICQPCTSSSACNPLTGVTARKQLLHGSSAAAATTVCHEGKCVPEAVEKKGSYCESLDSGAAALQELQAKVQEGLEGVQGNTEVKHKIARRLLSGVAGVGSSLTDAFAGVNSALNGVTSFATENIGSSSSGSGSGSGGSSGSGDGSNGNGSGGGSNGNGSGGGSNGNGSGGGSNGDGSGGGSNGNGSGGGGEGKPPKSPPHPPPYSPSPMGPGHAPGHEWYARNSPSPQQSLNDVGGAEMNSWLQQSSFSDSANRPSLLQQQDDESQSSYFHVQDDAAPKANVLAYGKGYVQLEGKTLRVIPHVQNLETCARHCDMDSQCTHWRRCAGGDCGSRLQECELMSGASNPATEAPAPSTVSRTVAPAVLQQLAPSVRYVDPAQSGVIMESGTKSPTEFPRSLYGCPYPVQPNGQVGACMPPPQCNCANGVCYGSC</sequence>
<gene>
    <name evidence="3" type="primary">g12394</name>
    <name evidence="3" type="ORF">VP750_LOCUS11034</name>
</gene>
<dbReference type="EMBL" id="CAXHTA020000020">
    <property type="protein sequence ID" value="CAL5229128.1"/>
    <property type="molecule type" value="Genomic_DNA"/>
</dbReference>
<dbReference type="Proteomes" id="UP001497392">
    <property type="component" value="Unassembled WGS sequence"/>
</dbReference>
<organism evidence="3 4">
    <name type="scientific">Coccomyxa viridis</name>
    <dbReference type="NCBI Taxonomy" id="1274662"/>
    <lineage>
        <taxon>Eukaryota</taxon>
        <taxon>Viridiplantae</taxon>
        <taxon>Chlorophyta</taxon>
        <taxon>core chlorophytes</taxon>
        <taxon>Trebouxiophyceae</taxon>
        <taxon>Trebouxiophyceae incertae sedis</taxon>
        <taxon>Coccomyxaceae</taxon>
        <taxon>Coccomyxa</taxon>
    </lineage>
</organism>
<feature type="compositionally biased region" description="Polar residues" evidence="1">
    <location>
        <begin position="253"/>
        <end position="262"/>
    </location>
</feature>
<feature type="region of interest" description="Disordered" evidence="1">
    <location>
        <begin position="277"/>
        <end position="299"/>
    </location>
</feature>
<evidence type="ECO:0000256" key="1">
    <source>
        <dbReference type="SAM" id="MobiDB-lite"/>
    </source>
</evidence>
<proteinExistence type="predicted"/>
<feature type="chain" id="PRO_5046728808" evidence="2">
    <location>
        <begin position="20"/>
        <end position="461"/>
    </location>
</feature>
<feature type="signal peptide" evidence="2">
    <location>
        <begin position="1"/>
        <end position="19"/>
    </location>
</feature>
<dbReference type="SUPFAM" id="SSF57414">
    <property type="entry name" value="Hairpin loop containing domain-like"/>
    <property type="match status" value="1"/>
</dbReference>